<dbReference type="GO" id="GO:0051087">
    <property type="term" value="F:protein-folding chaperone binding"/>
    <property type="evidence" value="ECO:0007669"/>
    <property type="project" value="InterPro"/>
</dbReference>
<comment type="caution">
    <text evidence="5">The sequence shown here is derived from an EMBL/GenBank/DDBJ whole genome shotgun (WGS) entry which is preliminary data.</text>
</comment>
<dbReference type="SUPFAM" id="SSF51064">
    <property type="entry name" value="Head domain of nucleotide exchange factor GrpE"/>
    <property type="match status" value="1"/>
</dbReference>
<reference evidence="6" key="1">
    <citation type="submission" date="2017-09" db="EMBL/GenBank/DDBJ databases">
        <title>Depth-based differentiation of microbial function through sediment-hosted aquifers and enrichment of novel symbionts in the deep terrestrial subsurface.</title>
        <authorList>
            <person name="Probst A.J."/>
            <person name="Ladd B."/>
            <person name="Jarett J.K."/>
            <person name="Geller-Mcgrath D.E."/>
            <person name="Sieber C.M.K."/>
            <person name="Emerson J.B."/>
            <person name="Anantharaman K."/>
            <person name="Thomas B.C."/>
            <person name="Malmstrom R."/>
            <person name="Stieglmeier M."/>
            <person name="Klingl A."/>
            <person name="Woyke T."/>
            <person name="Ryan C.M."/>
            <person name="Banfield J.F."/>
        </authorList>
    </citation>
    <scope>NUCLEOTIDE SEQUENCE [LARGE SCALE GENOMIC DNA]</scope>
</reference>
<evidence type="ECO:0000256" key="2">
    <source>
        <dbReference type="ARBA" id="ARBA00023186"/>
    </source>
</evidence>
<dbReference type="Gene3D" id="2.30.22.10">
    <property type="entry name" value="Head domain of nucleotide exchange factor GrpE"/>
    <property type="match status" value="1"/>
</dbReference>
<gene>
    <name evidence="3 5" type="primary">grpE</name>
    <name evidence="5" type="ORF">COS59_00695</name>
</gene>
<keyword evidence="3" id="KW-0963">Cytoplasm</keyword>
<keyword evidence="3" id="KW-0346">Stress response</keyword>
<dbReference type="AlphaFoldDB" id="A0A2M7B830"/>
<dbReference type="GO" id="GO:0000774">
    <property type="term" value="F:adenyl-nucleotide exchange factor activity"/>
    <property type="evidence" value="ECO:0007669"/>
    <property type="project" value="InterPro"/>
</dbReference>
<dbReference type="Proteomes" id="UP000230131">
    <property type="component" value="Unassembled WGS sequence"/>
</dbReference>
<dbReference type="PRINTS" id="PR00773">
    <property type="entry name" value="GRPEPROTEIN"/>
</dbReference>
<dbReference type="GO" id="GO:0006457">
    <property type="term" value="P:protein folding"/>
    <property type="evidence" value="ECO:0007669"/>
    <property type="project" value="InterPro"/>
</dbReference>
<comment type="subcellular location">
    <subcellularLocation>
        <location evidence="3">Cytoplasm</location>
    </subcellularLocation>
</comment>
<dbReference type="InterPro" id="IPR009012">
    <property type="entry name" value="GrpE_head"/>
</dbReference>
<comment type="subunit">
    <text evidence="3">Homodimer.</text>
</comment>
<sequence>MAEEIKKEGELSKHQKERDEYLDGWKRAKAELLNYKKDEARRFEAVLKFANESLVKELLTVLDSFDLAIASFEKDSKTQKGLFLIKSQLEDILKRNGLERIKVEIGQPFNPEFHEAIAKIESNQPANIIVEEIEAGYILNGKVIRPARIKIAK</sequence>
<evidence type="ECO:0000256" key="1">
    <source>
        <dbReference type="ARBA" id="ARBA00009054"/>
    </source>
</evidence>
<accession>A0A2M7B830</accession>
<evidence type="ECO:0000256" key="3">
    <source>
        <dbReference type="HAMAP-Rule" id="MF_01151"/>
    </source>
</evidence>
<dbReference type="EMBL" id="PEVH01000022">
    <property type="protein sequence ID" value="PIU99264.1"/>
    <property type="molecule type" value="Genomic_DNA"/>
</dbReference>
<dbReference type="Gene3D" id="3.90.20.20">
    <property type="match status" value="1"/>
</dbReference>
<evidence type="ECO:0000256" key="4">
    <source>
        <dbReference type="RuleBase" id="RU004478"/>
    </source>
</evidence>
<comment type="function">
    <text evidence="3">Participates actively in the response to hyperosmotic and heat shock by preventing the aggregation of stress-denatured proteins, in association with DnaK and GrpE. It is the nucleotide exchange factor for DnaK and may function as a thermosensor. Unfolded proteins bind initially to DnaJ; upon interaction with the DnaJ-bound protein, DnaK hydrolyzes its bound ATP, resulting in the formation of a stable complex. GrpE releases ADP from DnaK; ATP binding to DnaK triggers the release of the substrate protein, thus completing the reaction cycle. Several rounds of ATP-dependent interactions between DnaJ, DnaK and GrpE are required for fully efficient folding.</text>
</comment>
<dbReference type="Pfam" id="PF01025">
    <property type="entry name" value="GrpE"/>
    <property type="match status" value="1"/>
</dbReference>
<dbReference type="GO" id="GO:0005737">
    <property type="term" value="C:cytoplasm"/>
    <property type="evidence" value="ECO:0007669"/>
    <property type="project" value="UniProtKB-SubCell"/>
</dbReference>
<comment type="similarity">
    <text evidence="1 3 4">Belongs to the GrpE family.</text>
</comment>
<dbReference type="SUPFAM" id="SSF58014">
    <property type="entry name" value="Coiled-coil domain of nucleotide exchange factor GrpE"/>
    <property type="match status" value="1"/>
</dbReference>
<evidence type="ECO:0000313" key="5">
    <source>
        <dbReference type="EMBL" id="PIU99264.1"/>
    </source>
</evidence>
<name>A0A2M7B830_9BACT</name>
<dbReference type="GO" id="GO:0042803">
    <property type="term" value="F:protein homodimerization activity"/>
    <property type="evidence" value="ECO:0007669"/>
    <property type="project" value="InterPro"/>
</dbReference>
<dbReference type="PANTHER" id="PTHR21237">
    <property type="entry name" value="GRPE PROTEIN"/>
    <property type="match status" value="1"/>
</dbReference>
<dbReference type="HAMAP" id="MF_01151">
    <property type="entry name" value="GrpE"/>
    <property type="match status" value="1"/>
</dbReference>
<dbReference type="PANTHER" id="PTHR21237:SF23">
    <property type="entry name" value="GRPE PROTEIN HOMOLOG, MITOCHONDRIAL"/>
    <property type="match status" value="1"/>
</dbReference>
<evidence type="ECO:0000313" key="6">
    <source>
        <dbReference type="Proteomes" id="UP000230131"/>
    </source>
</evidence>
<dbReference type="GO" id="GO:0051082">
    <property type="term" value="F:unfolded protein binding"/>
    <property type="evidence" value="ECO:0007669"/>
    <property type="project" value="TreeGrafter"/>
</dbReference>
<organism evidence="5 6">
    <name type="scientific">Candidatus Wolfebacteria bacterium CG03_land_8_20_14_0_80_36_15</name>
    <dbReference type="NCBI Taxonomy" id="1975067"/>
    <lineage>
        <taxon>Bacteria</taxon>
        <taxon>Candidatus Wolfeibacteriota</taxon>
    </lineage>
</organism>
<protein>
    <recommendedName>
        <fullName evidence="3">Protein GrpE</fullName>
    </recommendedName>
    <alternativeName>
        <fullName evidence="3">HSP-70 cofactor</fullName>
    </alternativeName>
</protein>
<dbReference type="InterPro" id="IPR013805">
    <property type="entry name" value="GrpE_CC"/>
</dbReference>
<proteinExistence type="inferred from homology"/>
<dbReference type="CDD" id="cd00446">
    <property type="entry name" value="GrpE"/>
    <property type="match status" value="1"/>
</dbReference>
<keyword evidence="2 3" id="KW-0143">Chaperone</keyword>
<dbReference type="InterPro" id="IPR000740">
    <property type="entry name" value="GrpE"/>
</dbReference>